<proteinExistence type="predicted"/>
<sequence length="401" mass="42072">MFEQLRRLPSTIWLLGLISLLNDSASEMLYPLLPIYLASVLMAGPRVLGLIEGIAEATASLLKLFSGVLVDRSGRAKPLIVLGYSLAGFGRPLLALAGSWPAVLAIRFADRVGKGLRSSPRDALLAASVAPEGRGLAFGLHRAMDNAGAVLGPLLAALLLGQGVGLREIFLLSIVPALACLGLSMALKEPVTAVPKVKPVFNWALRDMPAVFKRYLLVVALFTLGNSSNMFLLLRARELGLPDAHIPLAWALMSAVAMVFSTPLSALSDRIGRSRLIMAGWLAFALFYLAMGSMAAHSPWLIFAAFGCYGLFMAATEGAEKALVADLAPAARMGTAFGWFNLVTGLMLLPASLLFGWLYHGYGAPTAFAVSSACAAGAVLLLALWVGAIPEAAGAGGGVSR</sequence>
<dbReference type="Proteomes" id="UP000317550">
    <property type="component" value="Chromosome"/>
</dbReference>
<evidence type="ECO:0000256" key="1">
    <source>
        <dbReference type="ARBA" id="ARBA00004141"/>
    </source>
</evidence>
<dbReference type="InterPro" id="IPR036259">
    <property type="entry name" value="MFS_trans_sf"/>
</dbReference>
<keyword evidence="3 5" id="KW-1133">Transmembrane helix</keyword>
<dbReference type="CDD" id="cd17370">
    <property type="entry name" value="MFS_MJ1317_like"/>
    <property type="match status" value="1"/>
</dbReference>
<dbReference type="GO" id="GO:0022857">
    <property type="term" value="F:transmembrane transporter activity"/>
    <property type="evidence" value="ECO:0007669"/>
    <property type="project" value="InterPro"/>
</dbReference>
<protein>
    <submittedName>
        <fullName evidence="7">MFS transporter</fullName>
    </submittedName>
</protein>
<feature type="transmembrane region" description="Helical" evidence="5">
    <location>
        <begin position="169"/>
        <end position="187"/>
    </location>
</feature>
<feature type="domain" description="Major facilitator superfamily (MFS) profile" evidence="6">
    <location>
        <begin position="11"/>
        <end position="390"/>
    </location>
</feature>
<organism evidence="7 8">
    <name type="scientific">Chitinimonas arctica</name>
    <dbReference type="NCBI Taxonomy" id="2594795"/>
    <lineage>
        <taxon>Bacteria</taxon>
        <taxon>Pseudomonadati</taxon>
        <taxon>Pseudomonadota</taxon>
        <taxon>Betaproteobacteria</taxon>
        <taxon>Neisseriales</taxon>
        <taxon>Chitinibacteraceae</taxon>
        <taxon>Chitinimonas</taxon>
    </lineage>
</organism>
<dbReference type="PROSITE" id="PS50850">
    <property type="entry name" value="MFS"/>
    <property type="match status" value="1"/>
</dbReference>
<dbReference type="Pfam" id="PF07690">
    <property type="entry name" value="MFS_1"/>
    <property type="match status" value="1"/>
</dbReference>
<dbReference type="EMBL" id="CP041730">
    <property type="protein sequence ID" value="QDQ28751.1"/>
    <property type="molecule type" value="Genomic_DNA"/>
</dbReference>
<dbReference type="InterPro" id="IPR020846">
    <property type="entry name" value="MFS_dom"/>
</dbReference>
<feature type="transmembrane region" description="Helical" evidence="5">
    <location>
        <begin position="366"/>
        <end position="386"/>
    </location>
</feature>
<evidence type="ECO:0000256" key="4">
    <source>
        <dbReference type="ARBA" id="ARBA00023136"/>
    </source>
</evidence>
<dbReference type="InterPro" id="IPR011701">
    <property type="entry name" value="MFS"/>
</dbReference>
<dbReference type="RefSeq" id="WP_144280134.1">
    <property type="nucleotide sequence ID" value="NZ_CP041730.1"/>
</dbReference>
<evidence type="ECO:0000313" key="8">
    <source>
        <dbReference type="Proteomes" id="UP000317550"/>
    </source>
</evidence>
<dbReference type="Gene3D" id="1.20.1250.20">
    <property type="entry name" value="MFS general substrate transporter like domains"/>
    <property type="match status" value="2"/>
</dbReference>
<feature type="transmembrane region" description="Helical" evidence="5">
    <location>
        <begin position="276"/>
        <end position="294"/>
    </location>
</feature>
<dbReference type="PRINTS" id="PR01035">
    <property type="entry name" value="TCRTETA"/>
</dbReference>
<accession>A0A516SKR4</accession>
<evidence type="ECO:0000313" key="7">
    <source>
        <dbReference type="EMBL" id="QDQ28751.1"/>
    </source>
</evidence>
<feature type="transmembrane region" description="Helical" evidence="5">
    <location>
        <begin position="215"/>
        <end position="234"/>
    </location>
</feature>
<dbReference type="InterPro" id="IPR001958">
    <property type="entry name" value="Tet-R_TetA/multi-R_MdtG-like"/>
</dbReference>
<keyword evidence="2 5" id="KW-0812">Transmembrane</keyword>
<dbReference type="KEGG" id="cari:FNU76_21680"/>
<gene>
    <name evidence="7" type="ORF">FNU76_21680</name>
</gene>
<dbReference type="AlphaFoldDB" id="A0A516SKR4"/>
<dbReference type="GO" id="GO:0016020">
    <property type="term" value="C:membrane"/>
    <property type="evidence" value="ECO:0007669"/>
    <property type="project" value="UniProtKB-SubCell"/>
</dbReference>
<feature type="transmembrane region" description="Helical" evidence="5">
    <location>
        <begin position="246"/>
        <end position="264"/>
    </location>
</feature>
<feature type="transmembrane region" description="Helical" evidence="5">
    <location>
        <begin position="339"/>
        <end position="360"/>
    </location>
</feature>
<keyword evidence="8" id="KW-1185">Reference proteome</keyword>
<evidence type="ECO:0000256" key="3">
    <source>
        <dbReference type="ARBA" id="ARBA00022989"/>
    </source>
</evidence>
<evidence type="ECO:0000259" key="6">
    <source>
        <dbReference type="PROSITE" id="PS50850"/>
    </source>
</evidence>
<name>A0A516SKR4_9NEIS</name>
<evidence type="ECO:0000256" key="2">
    <source>
        <dbReference type="ARBA" id="ARBA00022692"/>
    </source>
</evidence>
<dbReference type="PANTHER" id="PTHR23518">
    <property type="entry name" value="C-METHYLTRANSFERASE"/>
    <property type="match status" value="1"/>
</dbReference>
<evidence type="ECO:0000256" key="5">
    <source>
        <dbReference type="SAM" id="Phobius"/>
    </source>
</evidence>
<dbReference type="OrthoDB" id="9803985at2"/>
<dbReference type="PANTHER" id="PTHR23518:SF2">
    <property type="entry name" value="MAJOR FACILITATOR SUPERFAMILY TRANSPORTER"/>
    <property type="match status" value="1"/>
</dbReference>
<keyword evidence="4 5" id="KW-0472">Membrane</keyword>
<dbReference type="SUPFAM" id="SSF103473">
    <property type="entry name" value="MFS general substrate transporter"/>
    <property type="match status" value="1"/>
</dbReference>
<reference evidence="8" key="1">
    <citation type="submission" date="2019-07" db="EMBL/GenBank/DDBJ databases">
        <title>Chitinimonas sp. nov., isolated from Ny-Alesund, arctica soil.</title>
        <authorList>
            <person name="Xu Q."/>
            <person name="Peng F."/>
        </authorList>
    </citation>
    <scope>NUCLEOTIDE SEQUENCE [LARGE SCALE GENOMIC DNA]</scope>
    <source>
        <strain evidence="8">R3-44</strain>
    </source>
</reference>
<comment type="subcellular location">
    <subcellularLocation>
        <location evidence="1">Membrane</location>
        <topology evidence="1">Multi-pass membrane protein</topology>
    </subcellularLocation>
</comment>